<dbReference type="AlphaFoldDB" id="A0A8S3CS12"/>
<dbReference type="Proteomes" id="UP000681720">
    <property type="component" value="Unassembled WGS sequence"/>
</dbReference>
<reference evidence="3" key="1">
    <citation type="submission" date="2021-02" db="EMBL/GenBank/DDBJ databases">
        <authorList>
            <person name="Nowell W R."/>
        </authorList>
    </citation>
    <scope>NUCLEOTIDE SEQUENCE</scope>
</reference>
<evidence type="ECO:0000313" key="4">
    <source>
        <dbReference type="Proteomes" id="UP000681720"/>
    </source>
</evidence>
<evidence type="ECO:0000313" key="1">
    <source>
        <dbReference type="EMBL" id="CAF4487727.1"/>
    </source>
</evidence>
<dbReference type="Proteomes" id="UP000681967">
    <property type="component" value="Unassembled WGS sequence"/>
</dbReference>
<dbReference type="EMBL" id="CAJOBJ010186640">
    <property type="protein sequence ID" value="CAF4938603.1"/>
    <property type="molecule type" value="Genomic_DNA"/>
</dbReference>
<feature type="non-terminal residue" evidence="3">
    <location>
        <position position="54"/>
    </location>
</feature>
<name>A0A8S3CS12_9BILA</name>
<comment type="caution">
    <text evidence="3">The sequence shown here is derived from an EMBL/GenBank/DDBJ whole genome shotgun (WGS) entry which is preliminary data.</text>
</comment>
<dbReference type="EMBL" id="CAJOBJ010106843">
    <property type="protein sequence ID" value="CAF4613268.1"/>
    <property type="molecule type" value="Genomic_DNA"/>
</dbReference>
<accession>A0A8S3CS12</accession>
<sequence>DIGIVAYGERHKLLKGIERLYKQAKDPWSNIPERGSVFIELDANDREYRLVEDE</sequence>
<gene>
    <name evidence="1" type="ORF">BYL167_LOCUS35425</name>
    <name evidence="2" type="ORF">GIL414_LOCUS39454</name>
    <name evidence="3" type="ORF">GIL414_LOCUS53695</name>
</gene>
<feature type="non-terminal residue" evidence="3">
    <location>
        <position position="1"/>
    </location>
</feature>
<organism evidence="3 4">
    <name type="scientific">Rotaria magnacalcarata</name>
    <dbReference type="NCBI Taxonomy" id="392030"/>
    <lineage>
        <taxon>Eukaryota</taxon>
        <taxon>Metazoa</taxon>
        <taxon>Spiralia</taxon>
        <taxon>Gnathifera</taxon>
        <taxon>Rotifera</taxon>
        <taxon>Eurotatoria</taxon>
        <taxon>Bdelloidea</taxon>
        <taxon>Philodinida</taxon>
        <taxon>Philodinidae</taxon>
        <taxon>Rotaria</taxon>
    </lineage>
</organism>
<proteinExistence type="predicted"/>
<evidence type="ECO:0000313" key="3">
    <source>
        <dbReference type="EMBL" id="CAF4938603.1"/>
    </source>
</evidence>
<protein>
    <submittedName>
        <fullName evidence="3">Uncharacterized protein</fullName>
    </submittedName>
</protein>
<evidence type="ECO:0000313" key="2">
    <source>
        <dbReference type="EMBL" id="CAF4613268.1"/>
    </source>
</evidence>
<dbReference type="EMBL" id="CAJOBH010074553">
    <property type="protein sequence ID" value="CAF4487727.1"/>
    <property type="molecule type" value="Genomic_DNA"/>
</dbReference>